<name>A0A098QU41_9SPIO</name>
<organism evidence="2 3">
    <name type="scientific">Spirochaeta lutea</name>
    <dbReference type="NCBI Taxonomy" id="1480694"/>
    <lineage>
        <taxon>Bacteria</taxon>
        <taxon>Pseudomonadati</taxon>
        <taxon>Spirochaetota</taxon>
        <taxon>Spirochaetia</taxon>
        <taxon>Spirochaetales</taxon>
        <taxon>Spirochaetaceae</taxon>
        <taxon>Spirochaeta</taxon>
    </lineage>
</organism>
<evidence type="ECO:0000259" key="1">
    <source>
        <dbReference type="Pfam" id="PF13290"/>
    </source>
</evidence>
<comment type="caution">
    <text evidence="2">The sequence shown here is derived from an EMBL/GenBank/DDBJ whole genome shotgun (WGS) entry which is preliminary data.</text>
</comment>
<accession>A0A098QU41</accession>
<evidence type="ECO:0000313" key="2">
    <source>
        <dbReference type="EMBL" id="KGE70898.1"/>
    </source>
</evidence>
<dbReference type="RefSeq" id="WP_037549426.1">
    <property type="nucleotide sequence ID" value="NZ_JNUP01000071.1"/>
</dbReference>
<dbReference type="PROSITE" id="PS51257">
    <property type="entry name" value="PROKAR_LIPOPROTEIN"/>
    <property type="match status" value="1"/>
</dbReference>
<keyword evidence="3" id="KW-1185">Reference proteome</keyword>
<proteinExistence type="predicted"/>
<dbReference type="Pfam" id="PF13290">
    <property type="entry name" value="CHB_HEX_C_1"/>
    <property type="match status" value="1"/>
</dbReference>
<reference evidence="2 3" key="1">
    <citation type="submission" date="2014-05" db="EMBL/GenBank/DDBJ databases">
        <title>De novo Genome Sequence of Spirocheata sp.</title>
        <authorList>
            <person name="Shivani Y."/>
            <person name="Subhash Y."/>
            <person name="Tushar L."/>
            <person name="Sasikala C."/>
            <person name="Ramana C.V."/>
        </authorList>
    </citation>
    <scope>NUCLEOTIDE SEQUENCE [LARGE SCALE GENOMIC DNA]</scope>
    <source>
        <strain evidence="2 3">JC230</strain>
    </source>
</reference>
<dbReference type="InterPro" id="IPR059177">
    <property type="entry name" value="GH29D-like_dom"/>
</dbReference>
<dbReference type="eggNOG" id="COG3292">
    <property type="taxonomic scope" value="Bacteria"/>
</dbReference>
<dbReference type="Proteomes" id="UP000029692">
    <property type="component" value="Unassembled WGS sequence"/>
</dbReference>
<dbReference type="EMBL" id="JNUP01000071">
    <property type="protein sequence ID" value="KGE70898.1"/>
    <property type="molecule type" value="Genomic_DNA"/>
</dbReference>
<dbReference type="InterPro" id="IPR015943">
    <property type="entry name" value="WD40/YVTN_repeat-like_dom_sf"/>
</dbReference>
<dbReference type="Gene3D" id="2.130.10.10">
    <property type="entry name" value="YVTN repeat-like/Quinoprotein amine dehydrogenase"/>
    <property type="match status" value="1"/>
</dbReference>
<dbReference type="AlphaFoldDB" id="A0A098QU41"/>
<dbReference type="STRING" id="1480694.DC28_13195"/>
<gene>
    <name evidence="2" type="ORF">DC28_13195</name>
</gene>
<dbReference type="SUPFAM" id="SSF63825">
    <property type="entry name" value="YWTD domain"/>
    <property type="match status" value="1"/>
</dbReference>
<evidence type="ECO:0000313" key="3">
    <source>
        <dbReference type="Proteomes" id="UP000029692"/>
    </source>
</evidence>
<sequence length="526" mass="57777">MQGFKRLWFVTFIGLVLFASCTIVPPPEAPTARIEVYNNTGVTITLHMGTYTDTSSVPTASTPAIRTGENSIFEVDVELPFHLWFTYTSGGVPYYIKLSDEDSTAVFDLDEDKNYILILGASSYEFYEKSIGDGDEIPDPTQVKTPVISPASGTFTEAQTVSITTDTTEATIYYTTDGSTPDSTDTEYSTPFTLDILGTTTVKAIAVVDGMVASEVATATIVIELPSIDVGAALEDIVYDAANDKVYAIDYYNKEVVIIDLNTKAVESQTSLTYKPVDLTYDSENNRLFIMNWGSSFVTEFDLDTKTVTQNIPFSSTPHSSVDPDSSDHNETFHIQYVDGILYIVDCVWAPSLHAIDLSENSVTDYTASGIGIGDLAFTAAGNAFYSWYQYGWGAGYAGSDVQKYAIGPDGLTETGDSEIGYPGMARDPLDSPIFLDESEAKIFAKTRVFDAASLQSVYYDFGEVIYAIDQANKRIASKTTVFEYDTYNEVAKVTAESIDQMFFDSSGTLWMLTNEDAKLYYQNIQ</sequence>
<protein>
    <recommendedName>
        <fullName evidence="1">GH29D-like beta-sandwich domain-containing protein</fullName>
    </recommendedName>
</protein>
<feature type="domain" description="GH29D-like beta-sandwich" evidence="1">
    <location>
        <begin position="150"/>
        <end position="218"/>
    </location>
</feature>